<dbReference type="PANTHER" id="PTHR43684:SF4">
    <property type="entry name" value="ENOYL-COA HYDRATASE_ISOMERASE FAMILY PROTEIN (AFU_ORTHOLOGUE AFUA_1G01890)"/>
    <property type="match status" value="1"/>
</dbReference>
<dbReference type="OrthoDB" id="2018133at2759"/>
<dbReference type="Proteomes" id="UP000070501">
    <property type="component" value="Unassembled WGS sequence"/>
</dbReference>
<dbReference type="InterPro" id="IPR029045">
    <property type="entry name" value="ClpP/crotonase-like_dom_sf"/>
</dbReference>
<dbReference type="GO" id="GO:0016853">
    <property type="term" value="F:isomerase activity"/>
    <property type="evidence" value="ECO:0007669"/>
    <property type="project" value="UniProtKB-KW"/>
</dbReference>
<dbReference type="EMBL" id="KQ964269">
    <property type="protein sequence ID" value="KXJ86225.1"/>
    <property type="molecule type" value="Genomic_DNA"/>
</dbReference>
<gene>
    <name evidence="3" type="ORF">Micbo1qcDRAFT_186124</name>
</gene>
<reference evidence="4" key="1">
    <citation type="submission" date="2016-02" db="EMBL/GenBank/DDBJ databases">
        <title>Draft genome sequence of Microdochium bolleyi, a fungal endophyte of beachgrass.</title>
        <authorList>
            <consortium name="DOE Joint Genome Institute"/>
            <person name="David A.S."/>
            <person name="May G."/>
            <person name="Haridas S."/>
            <person name="Lim J."/>
            <person name="Wang M."/>
            <person name="Labutti K."/>
            <person name="Lipzen A."/>
            <person name="Barry K."/>
            <person name="Grigoriev I.V."/>
        </authorList>
    </citation>
    <scope>NUCLEOTIDE SEQUENCE [LARGE SCALE GENOMIC DNA]</scope>
    <source>
        <strain evidence="4">J235TASD1</strain>
    </source>
</reference>
<evidence type="ECO:0000256" key="1">
    <source>
        <dbReference type="ARBA" id="ARBA00005254"/>
    </source>
</evidence>
<keyword evidence="3" id="KW-0413">Isomerase</keyword>
<dbReference type="Gene3D" id="1.10.12.10">
    <property type="entry name" value="Lyase 2-enoyl-coa Hydratase, Chain A, domain 2"/>
    <property type="match status" value="1"/>
</dbReference>
<protein>
    <submittedName>
        <fullName evidence="3">Enoyl-CoA hydratase/isomerase</fullName>
    </submittedName>
</protein>
<dbReference type="STRING" id="196109.A0A136IMQ9"/>
<evidence type="ECO:0000256" key="2">
    <source>
        <dbReference type="SAM" id="MobiDB-lite"/>
    </source>
</evidence>
<organism evidence="3 4">
    <name type="scientific">Microdochium bolleyi</name>
    <dbReference type="NCBI Taxonomy" id="196109"/>
    <lineage>
        <taxon>Eukaryota</taxon>
        <taxon>Fungi</taxon>
        <taxon>Dikarya</taxon>
        <taxon>Ascomycota</taxon>
        <taxon>Pezizomycotina</taxon>
        <taxon>Sordariomycetes</taxon>
        <taxon>Xylariomycetidae</taxon>
        <taxon>Xylariales</taxon>
        <taxon>Microdochiaceae</taxon>
        <taxon>Microdochium</taxon>
    </lineage>
</organism>
<dbReference type="Pfam" id="PF00378">
    <property type="entry name" value="ECH_1"/>
    <property type="match status" value="2"/>
</dbReference>
<proteinExistence type="inferred from homology"/>
<dbReference type="Gene3D" id="3.90.226.10">
    <property type="entry name" value="2-enoyl-CoA Hydratase, Chain A, domain 1"/>
    <property type="match status" value="1"/>
</dbReference>
<evidence type="ECO:0000313" key="3">
    <source>
        <dbReference type="EMBL" id="KXJ86225.1"/>
    </source>
</evidence>
<dbReference type="SUPFAM" id="SSF52096">
    <property type="entry name" value="ClpP/crotonase"/>
    <property type="match status" value="1"/>
</dbReference>
<name>A0A136IMQ9_9PEZI</name>
<feature type="region of interest" description="Disordered" evidence="2">
    <location>
        <begin position="92"/>
        <end position="118"/>
    </location>
</feature>
<dbReference type="InterPro" id="IPR051053">
    <property type="entry name" value="ECH/Chromodomain_protein"/>
</dbReference>
<sequence length="327" mass="35482">MAEATKSYEALSIPEISFKHVPAGAPQATRTIILRLDRPSANNAFTDTIVGSLVDAFNLLSTDPRVRAVVFTSADPRNRIFCPGMDLNGATATQDSGLTAGGRAHAPETKAPDPESPEEVAAARAAHRDGGAQVSLAIYNCKKPVVCAINGHAVGVGITMTLPCNIRIASDQAKVGFVFARRAFNMEACSSFFLPRLLGMGKALAVCTTGAVYQATDPYVRDLFSEVVKPEQVVPRAVELAEEIASKTSIVASRAMKDMIFRGAGSPEEAYLLESRVFYDLFNHGTDSKEGIKSFLEKREPDFRGQWEADKPTAWPWWDDEKLKSKL</sequence>
<accession>A0A136IMQ9</accession>
<dbReference type="InterPro" id="IPR014748">
    <property type="entry name" value="Enoyl-CoA_hydra_C"/>
</dbReference>
<dbReference type="InterPro" id="IPR001753">
    <property type="entry name" value="Enoyl-CoA_hydra/iso"/>
</dbReference>
<dbReference type="CDD" id="cd06558">
    <property type="entry name" value="crotonase-like"/>
    <property type="match status" value="1"/>
</dbReference>
<comment type="similarity">
    <text evidence="1">Belongs to the enoyl-CoA hydratase/isomerase family.</text>
</comment>
<dbReference type="AlphaFoldDB" id="A0A136IMQ9"/>
<dbReference type="PANTHER" id="PTHR43684">
    <property type="match status" value="1"/>
</dbReference>
<evidence type="ECO:0000313" key="4">
    <source>
        <dbReference type="Proteomes" id="UP000070501"/>
    </source>
</evidence>
<keyword evidence="4" id="KW-1185">Reference proteome</keyword>
<dbReference type="InParanoid" id="A0A136IMQ9"/>